<proteinExistence type="predicted"/>
<evidence type="ECO:0000313" key="2">
    <source>
        <dbReference type="EMBL" id="ASN80362.1"/>
    </source>
</evidence>
<dbReference type="STRING" id="317577.GCA_000419625_00240"/>
<keyword evidence="3" id="KW-1185">Reference proteome</keyword>
<feature type="transmembrane region" description="Helical" evidence="1">
    <location>
        <begin position="26"/>
        <end position="46"/>
    </location>
</feature>
<evidence type="ECO:0000256" key="1">
    <source>
        <dbReference type="SAM" id="Phobius"/>
    </source>
</evidence>
<dbReference type="RefSeq" id="WP_027462096.1">
    <property type="nucleotide sequence ID" value="NZ_CP021081.1"/>
</dbReference>
<evidence type="ECO:0008006" key="4">
    <source>
        <dbReference type="Google" id="ProtNLM"/>
    </source>
</evidence>
<sequence>MSLKPDPNTPLREVTPEMRRRTTRTFIGVLVAFLAGIGVLLAAMSWQGRVVREYGQTVLKAAQAAPLAGDRPCAEIVDDPLPPNVLTCTVETAGGQPTVVLNLRGDRQYRLK</sequence>
<protein>
    <recommendedName>
        <fullName evidence="4">DUF4333 domain-containing protein</fullName>
    </recommendedName>
</protein>
<keyword evidence="1" id="KW-1133">Transmembrane helix</keyword>
<accession>A0A221SUP5</accession>
<dbReference type="AlphaFoldDB" id="A0A221SUP5"/>
<dbReference type="KEGG" id="dfc:DFI_04485"/>
<evidence type="ECO:0000313" key="3">
    <source>
        <dbReference type="Proteomes" id="UP000259030"/>
    </source>
</evidence>
<name>A0A221SUP5_9DEIO</name>
<gene>
    <name evidence="2" type="ORF">DFI_04485</name>
</gene>
<reference evidence="2 3" key="1">
    <citation type="submission" date="2017-05" db="EMBL/GenBank/DDBJ databases">
        <title>The complete genome sequence of Deinococcus ficus isolated from the rhizosphere of the Ficus religiosa L. in Taiwan.</title>
        <authorList>
            <person name="Wu K.-M."/>
            <person name="Liao T.-L."/>
            <person name="Liu Y.-M."/>
            <person name="Young C.-C."/>
            <person name="Tsai S.-F."/>
        </authorList>
    </citation>
    <scope>NUCLEOTIDE SEQUENCE [LARGE SCALE GENOMIC DNA]</scope>
    <source>
        <strain evidence="2 3">CC-FR2-10</strain>
    </source>
</reference>
<organism evidence="2 3">
    <name type="scientific">Deinococcus ficus</name>
    <dbReference type="NCBI Taxonomy" id="317577"/>
    <lineage>
        <taxon>Bacteria</taxon>
        <taxon>Thermotogati</taxon>
        <taxon>Deinococcota</taxon>
        <taxon>Deinococci</taxon>
        <taxon>Deinococcales</taxon>
        <taxon>Deinococcaceae</taxon>
        <taxon>Deinococcus</taxon>
    </lineage>
</organism>
<dbReference type="EMBL" id="CP021081">
    <property type="protein sequence ID" value="ASN80362.1"/>
    <property type="molecule type" value="Genomic_DNA"/>
</dbReference>
<keyword evidence="1" id="KW-0812">Transmembrane</keyword>
<keyword evidence="1" id="KW-0472">Membrane</keyword>
<dbReference type="Proteomes" id="UP000259030">
    <property type="component" value="Chromosome"/>
</dbReference>